<dbReference type="GO" id="GO:0031625">
    <property type="term" value="F:ubiquitin protein ligase binding"/>
    <property type="evidence" value="ECO:0007669"/>
    <property type="project" value="InterPro"/>
</dbReference>
<dbReference type="FunFam" id="1.20.1310.10:FF:000011">
    <property type="entry name" value="Cullin 1"/>
    <property type="match status" value="2"/>
</dbReference>
<dbReference type="InterPro" id="IPR001373">
    <property type="entry name" value="Cullin_N"/>
</dbReference>
<dbReference type="InterPro" id="IPR036317">
    <property type="entry name" value="Cullin_homology_sf"/>
</dbReference>
<keyword evidence="6" id="KW-0832">Ubl conjugation</keyword>
<evidence type="ECO:0000256" key="2">
    <source>
        <dbReference type="ARBA" id="ARBA00006019"/>
    </source>
</evidence>
<dbReference type="GO" id="GO:0019005">
    <property type="term" value="C:SCF ubiquitin ligase complex"/>
    <property type="evidence" value="ECO:0007669"/>
    <property type="project" value="UniProtKB-ARBA"/>
</dbReference>
<keyword evidence="5" id="KW-0833">Ubl conjugation pathway</keyword>
<organism evidence="12 13">
    <name type="scientific">Lutzomyia longipalpis</name>
    <name type="common">Sand fly</name>
    <dbReference type="NCBI Taxonomy" id="7200"/>
    <lineage>
        <taxon>Eukaryota</taxon>
        <taxon>Metazoa</taxon>
        <taxon>Ecdysozoa</taxon>
        <taxon>Arthropoda</taxon>
        <taxon>Hexapoda</taxon>
        <taxon>Insecta</taxon>
        <taxon>Pterygota</taxon>
        <taxon>Neoptera</taxon>
        <taxon>Endopterygota</taxon>
        <taxon>Diptera</taxon>
        <taxon>Nematocera</taxon>
        <taxon>Psychodoidea</taxon>
        <taxon>Psychodidae</taxon>
        <taxon>Lutzomyia</taxon>
        <taxon>Lutzomyia</taxon>
    </lineage>
</organism>
<comment type="pathway">
    <text evidence="1">Protein modification; protein ubiquitination.</text>
</comment>
<dbReference type="Gene3D" id="3.30.230.130">
    <property type="entry name" value="Cullin, Chain C, Domain 2"/>
    <property type="match status" value="1"/>
</dbReference>
<dbReference type="SUPFAM" id="SSF75632">
    <property type="entry name" value="Cullin homology domain"/>
    <property type="match status" value="2"/>
</dbReference>
<dbReference type="SUPFAM" id="SSF46785">
    <property type="entry name" value="Winged helix' DNA-binding domain"/>
    <property type="match status" value="2"/>
</dbReference>
<dbReference type="FunFam" id="1.20.1310.10:FF:000019">
    <property type="entry name" value="Cullin 1"/>
    <property type="match status" value="1"/>
</dbReference>
<evidence type="ECO:0000313" key="13">
    <source>
        <dbReference type="Proteomes" id="UP000092461"/>
    </source>
</evidence>
<dbReference type="VEuPathDB" id="VectorBase:LLOJ007109"/>
<dbReference type="SUPFAM" id="SSF74788">
    <property type="entry name" value="Cullin repeat-like"/>
    <property type="match status" value="2"/>
</dbReference>
<dbReference type="Gene3D" id="4.10.1030.10">
    <property type="entry name" value="Ring Box Chain A, domain 5"/>
    <property type="match status" value="1"/>
</dbReference>
<dbReference type="FunFam" id="1.20.1310.10:FF:000007">
    <property type="entry name" value="Cullin 1"/>
    <property type="match status" value="2"/>
</dbReference>
<dbReference type="FunFam" id="1.10.10.10:FF:000161">
    <property type="entry name" value="Cullin 1"/>
    <property type="match status" value="2"/>
</dbReference>
<dbReference type="Gene3D" id="1.20.1310.10">
    <property type="entry name" value="Cullin Repeats"/>
    <property type="match status" value="9"/>
</dbReference>
<dbReference type="EMBL" id="AJWK01023503">
    <property type="status" value="NOT_ANNOTATED_CDS"/>
    <property type="molecule type" value="Genomic_DNA"/>
</dbReference>
<dbReference type="InterPro" id="IPR019559">
    <property type="entry name" value="Cullin_neddylation_domain"/>
</dbReference>
<reference evidence="11" key="2">
    <citation type="journal article" date="2020" name="BMC">
        <title>Leishmania infection induces a limited differential gene expression in the sand fly midgut.</title>
        <authorList>
            <person name="Coutinho-Abreu I.V."/>
            <person name="Serafim T.D."/>
            <person name="Meneses C."/>
            <person name="Kamhawi S."/>
            <person name="Oliveira F."/>
            <person name="Valenzuela J.G."/>
        </authorList>
    </citation>
    <scope>NUCLEOTIDE SEQUENCE</scope>
    <source>
        <strain evidence="11">Jacobina</strain>
        <tissue evidence="11">Midgut</tissue>
    </source>
</reference>
<dbReference type="GO" id="GO:0006915">
    <property type="term" value="P:apoptotic process"/>
    <property type="evidence" value="ECO:0007669"/>
    <property type="project" value="UniProtKB-ARBA"/>
</dbReference>
<dbReference type="GO" id="GO:1902532">
    <property type="term" value="P:negative regulation of intracellular signal transduction"/>
    <property type="evidence" value="ECO:0007669"/>
    <property type="project" value="UniProtKB-ARBA"/>
</dbReference>
<dbReference type="InterPro" id="IPR059120">
    <property type="entry name" value="Cullin-like_AB"/>
</dbReference>
<dbReference type="Gene3D" id="1.10.10.10">
    <property type="entry name" value="Winged helix-like DNA-binding domain superfamily/Winged helix DNA-binding domain"/>
    <property type="match status" value="3"/>
</dbReference>
<dbReference type="InterPro" id="IPR016159">
    <property type="entry name" value="Cullin_repeat-like_dom_sf"/>
</dbReference>
<dbReference type="VEuPathDB" id="VectorBase:LLONM1_006064"/>
<dbReference type="Pfam" id="PF26557">
    <property type="entry name" value="Cullin_AB"/>
    <property type="match status" value="2"/>
</dbReference>
<dbReference type="Proteomes" id="UP000092461">
    <property type="component" value="Unassembled WGS sequence"/>
</dbReference>
<dbReference type="FunFam" id="4.10.1030.10:FF:000001">
    <property type="entry name" value="Putative Cullin-1"/>
    <property type="match status" value="2"/>
</dbReference>
<feature type="domain" description="Cullin family profile" evidence="10">
    <location>
        <begin position="1049"/>
        <end position="1277"/>
    </location>
</feature>
<evidence type="ECO:0000256" key="7">
    <source>
        <dbReference type="ARBA" id="ARBA00069612"/>
    </source>
</evidence>
<dbReference type="Pfam" id="PF00888">
    <property type="entry name" value="Cullin"/>
    <property type="match status" value="2"/>
</dbReference>
<dbReference type="FunFam" id="1.10.10.10:FF:000014">
    <property type="entry name" value="Cullin 1"/>
    <property type="match status" value="2"/>
</dbReference>
<dbReference type="InterPro" id="IPR016157">
    <property type="entry name" value="Cullin_CS"/>
</dbReference>
<evidence type="ECO:0000256" key="8">
    <source>
        <dbReference type="PROSITE-ProRule" id="PRU00330"/>
    </source>
</evidence>
<keyword evidence="3" id="KW-0488">Methylation</keyword>
<comment type="similarity">
    <text evidence="2 8 9">Belongs to the cullin family.</text>
</comment>
<evidence type="ECO:0000259" key="10">
    <source>
        <dbReference type="PROSITE" id="PS50069"/>
    </source>
</evidence>
<dbReference type="SMART" id="SM00884">
    <property type="entry name" value="Cullin_Nedd8"/>
    <property type="match status" value="2"/>
</dbReference>
<evidence type="ECO:0000313" key="12">
    <source>
        <dbReference type="EnsemblMetazoa" id="LLOJ007109-PA"/>
    </source>
</evidence>
<evidence type="ECO:0000256" key="5">
    <source>
        <dbReference type="ARBA" id="ARBA00022786"/>
    </source>
</evidence>
<evidence type="ECO:0000313" key="11">
    <source>
        <dbReference type="EMBL" id="MBC1171334.1"/>
    </source>
</evidence>
<dbReference type="FunFam" id="1.20.1310.10:FF:000023">
    <property type="entry name" value="cullin-1"/>
    <property type="match status" value="1"/>
</dbReference>
<evidence type="ECO:0000256" key="1">
    <source>
        <dbReference type="ARBA" id="ARBA00004906"/>
    </source>
</evidence>
<dbReference type="GO" id="GO:0043066">
    <property type="term" value="P:negative regulation of apoptotic process"/>
    <property type="evidence" value="ECO:0007669"/>
    <property type="project" value="UniProtKB-ARBA"/>
</dbReference>
<accession>A0A1B0CQG0</accession>
<keyword evidence="13" id="KW-1185">Reference proteome</keyword>
<proteinExistence type="inferred from homology"/>
<evidence type="ECO:0000256" key="4">
    <source>
        <dbReference type="ARBA" id="ARBA00022499"/>
    </source>
</evidence>
<dbReference type="FunFam" id="3.30.230.130:FF:000003">
    <property type="entry name" value="Cullin 2"/>
    <property type="match status" value="2"/>
</dbReference>
<reference evidence="12" key="3">
    <citation type="submission" date="2020-05" db="UniProtKB">
        <authorList>
            <consortium name="EnsemblMetazoa"/>
        </authorList>
    </citation>
    <scope>IDENTIFICATION</scope>
    <source>
        <strain evidence="12">Jacobina</strain>
    </source>
</reference>
<dbReference type="GO" id="GO:0070936">
    <property type="term" value="P:protein K48-linked ubiquitination"/>
    <property type="evidence" value="ECO:0007669"/>
    <property type="project" value="UniProtKB-ARBA"/>
</dbReference>
<name>A0A1B0CQG0_LUTLO</name>
<evidence type="ECO:0000256" key="3">
    <source>
        <dbReference type="ARBA" id="ARBA00022481"/>
    </source>
</evidence>
<dbReference type="PANTHER" id="PTHR11932">
    <property type="entry name" value="CULLIN"/>
    <property type="match status" value="1"/>
</dbReference>
<keyword evidence="4" id="KW-1017">Isopeptide bond</keyword>
<dbReference type="GO" id="GO:0010564">
    <property type="term" value="P:regulation of cell cycle process"/>
    <property type="evidence" value="ECO:0007669"/>
    <property type="project" value="UniProtKB-ARBA"/>
</dbReference>
<dbReference type="InterPro" id="IPR036390">
    <property type="entry name" value="WH_DNA-bd_sf"/>
</dbReference>
<evidence type="ECO:0000256" key="9">
    <source>
        <dbReference type="RuleBase" id="RU003829"/>
    </source>
</evidence>
<dbReference type="InterPro" id="IPR045093">
    <property type="entry name" value="Cullin"/>
</dbReference>
<sequence length="1404" mass="161560">MHRHVYNYCTSVHQQTSQAGRSAVSAKVAKKGTGTGSTGGAQLVGQELYKRLKEFLEHYLKNLLKSGADLIDEGVLTFYTKQWESISSPGRKDIYEIYQLALVIWRGILFKDLNKQVTNAVLKLIDRERNGETINSRLVSGVINCYVELGLNEDDPSAKGQNLSVYKESFENIFLEDAERFYNRESTDFLRQNPVTEYMKRVEQRLNEEQKRVQVYLHESTLDRLAKTCERVLIQKHLEIFRTEFQNLLDADKNADLGRMYSLVARIESNIGLSELKQILETLLEVHKKYNALVLTAFNNDKGFVAALDKACGKFINTNNVTTASKSSSKSPELLAKYCDLLLKKSSKNPEEAELEDTLNQVMVVFKYIEDKDVFQKFYSKMLAKRLVHHMSASDDAEASMISKLKQACGFEYTSKLQRMFQDIGVSKDLNEQFRQHLLTNKLLNEIDFSIQVLSSGSWPFTQSFTFSLPSELERSVQRFNNFYAGLHSGRKLNWLYNMCKGDLITTCFKNRYTLQASTFQMAVLLQFNEQTSLTVQQLGDNTGINQEHLVQVLQILLKVKLLTCPDDETNLTNDSLIELNLGFKNKKLRININFPLKTELKVEQEVTHKYIEDDRKILIQAAIVRIMKMRKKLNHTQLVAEVLNQLSTRFKPKVPVIKKMMRCRGFPFVMHRHVYNYCTSVHQQTSQAGRSAVSAKVAKKGTGTGSTGGAQLVGQELYKRLKEFLEHYLKNLLKSGADLIDEGVLTFYTKQWEEYQFSSKVLNGVCAYLNRHWVRRECEEGRKDIYEIYQLALVIWRGILFKDLNKQVTNAVLKLIDRERNGETINSRLVSGVINCYVELGLNEDDPSAKGQNLSVYKESFENIFLEDAERFYNRESTDFLRQNPVTEYMKRVEQRLNEEQKRVQVYLHESTLDRLAKTCERVLIQKHLEIFRTEFQNLLDADKNADLGRMYSLVARIESNIGLSELKQILEVHIHNQGLAAIGKCGEAAANDPKVYVQTLLEVHKKYNALVLTAFNNDKGFVAALDKACGKFINTNNVTTASKSSSKSPELLAKYCDLLLKKSSKNPEEAELEDTLNQVMVVFKYIEDKDVFQKFYSKMLAKRLVHHMSASDDAEASMISKLKQACGFEYTSKLQRMFQDIGVSKDLNEQFRQHLLTNKLLNEIDFSIQVLSSGSWPFTQSFTFSLPSELERSVQRFNNFYAGLHSGRKLNWLYNMCKGDLITTCFKNRYTLQASTFQMAVLLQFNEQTSLTVQQLGDNTGINQEHLVQVLQILLKVKLLTCPDDETNLTNDSLIELNLGFKNKKLRININFPLKTELKVEQEVTHKYIEDDRKILIQAAIVRIMKMRKKLNHTQLVAEVLNQLSTRFKPKVPVIKKCIDILIEKEYLERMEGQKDTYSYLA</sequence>
<dbReference type="InterPro" id="IPR016158">
    <property type="entry name" value="Cullin_homology"/>
</dbReference>
<feature type="domain" description="Cullin family profile" evidence="10">
    <location>
        <begin position="330"/>
        <end position="558"/>
    </location>
</feature>
<evidence type="ECO:0000256" key="6">
    <source>
        <dbReference type="ARBA" id="ARBA00022843"/>
    </source>
</evidence>
<reference evidence="13" key="1">
    <citation type="submission" date="2012-05" db="EMBL/GenBank/DDBJ databases">
        <title>Whole Genome Assembly of Lutzomyia longipalpis.</title>
        <authorList>
            <person name="Richards S."/>
            <person name="Qu C."/>
            <person name="Dillon R."/>
            <person name="Worley K."/>
            <person name="Scherer S."/>
            <person name="Batterton M."/>
            <person name="Taylor A."/>
            <person name="Hawes A."/>
            <person name="Hernandez B."/>
            <person name="Kovar C."/>
            <person name="Mandapat C."/>
            <person name="Pham C."/>
            <person name="Qu C."/>
            <person name="Jing C."/>
            <person name="Bess C."/>
            <person name="Bandaranaike D."/>
            <person name="Ngo D."/>
            <person name="Ongeri F."/>
            <person name="Arias F."/>
            <person name="Lara F."/>
            <person name="Weissenberger G."/>
            <person name="Kamau G."/>
            <person name="Han H."/>
            <person name="Shen H."/>
            <person name="Dinh H."/>
            <person name="Khalil I."/>
            <person name="Jones J."/>
            <person name="Shafer J."/>
            <person name="Jayaseelan J."/>
            <person name="Quiroz J."/>
            <person name="Blankenburg K."/>
            <person name="Nguyen L."/>
            <person name="Jackson L."/>
            <person name="Francisco L."/>
            <person name="Tang L.-Y."/>
            <person name="Pu L.-L."/>
            <person name="Perales L."/>
            <person name="Lorensuhewa L."/>
            <person name="Munidasa M."/>
            <person name="Coyle M."/>
            <person name="Taylor M."/>
            <person name="Puazo M."/>
            <person name="Firestine M."/>
            <person name="Scheel M."/>
            <person name="Javaid M."/>
            <person name="Wang M."/>
            <person name="Li M."/>
            <person name="Tabassum N."/>
            <person name="Saada N."/>
            <person name="Osuji N."/>
            <person name="Aqrawi P."/>
            <person name="Fu Q."/>
            <person name="Thornton R."/>
            <person name="Raj R."/>
            <person name="Goodspeed R."/>
            <person name="Mata R."/>
            <person name="Najjar R."/>
            <person name="Gubbala S."/>
            <person name="Lee S."/>
            <person name="Denson S."/>
            <person name="Patil S."/>
            <person name="Macmil S."/>
            <person name="Qi S."/>
            <person name="Matskevitch T."/>
            <person name="Palculict T."/>
            <person name="Mathew T."/>
            <person name="Vee V."/>
            <person name="Velamala V."/>
            <person name="Korchina V."/>
            <person name="Cai W."/>
            <person name="Liu W."/>
            <person name="Dai W."/>
            <person name="Zou X."/>
            <person name="Zhu Y."/>
            <person name="Zhang Y."/>
            <person name="Wu Y.-Q."/>
            <person name="Xin Y."/>
            <person name="Nazarath L."/>
            <person name="Kovar C."/>
            <person name="Han Y."/>
            <person name="Muzny D."/>
            <person name="Gibbs R."/>
        </authorList>
    </citation>
    <scope>NUCLEOTIDE SEQUENCE [LARGE SCALE GENOMIC DNA]</scope>
    <source>
        <strain evidence="13">Jacobina</strain>
    </source>
</reference>
<dbReference type="EMBL" id="AJWK01023504">
    <property type="status" value="NOT_ANNOTATED_CDS"/>
    <property type="molecule type" value="Genomic_DNA"/>
</dbReference>
<protein>
    <recommendedName>
        <fullName evidence="7">Cullin-1</fullName>
    </recommendedName>
</protein>
<dbReference type="GO" id="GO:0031146">
    <property type="term" value="P:SCF-dependent proteasomal ubiquitin-dependent protein catabolic process"/>
    <property type="evidence" value="ECO:0007669"/>
    <property type="project" value="UniProtKB-ARBA"/>
</dbReference>
<dbReference type="SMART" id="SM00182">
    <property type="entry name" value="CULLIN"/>
    <property type="match status" value="2"/>
</dbReference>
<dbReference type="VEuPathDB" id="VectorBase:LLONM1_008070"/>
<dbReference type="PROSITE" id="PS50069">
    <property type="entry name" value="CULLIN_2"/>
    <property type="match status" value="2"/>
</dbReference>
<dbReference type="InterPro" id="IPR036388">
    <property type="entry name" value="WH-like_DNA-bd_sf"/>
</dbReference>
<dbReference type="EMBL" id="GITU01002631">
    <property type="protein sequence ID" value="MBC1171334.1"/>
    <property type="molecule type" value="Transcribed_RNA"/>
</dbReference>
<dbReference type="EnsemblMetazoa" id="LLOJ007109-RA">
    <property type="protein sequence ID" value="LLOJ007109-PA"/>
    <property type="gene ID" value="LLOJ007109"/>
</dbReference>
<dbReference type="PROSITE" id="PS01256">
    <property type="entry name" value="CULLIN_1"/>
    <property type="match status" value="1"/>
</dbReference>
<dbReference type="Pfam" id="PF10557">
    <property type="entry name" value="Cullin_Nedd8"/>
    <property type="match status" value="2"/>
</dbReference>